<dbReference type="EC" id="1.11.1.24" evidence="2"/>
<feature type="chain" id="PRO_5008884470" description="thioredoxin-dependent peroxiredoxin" evidence="12">
    <location>
        <begin position="25"/>
        <end position="181"/>
    </location>
</feature>
<evidence type="ECO:0000256" key="2">
    <source>
        <dbReference type="ARBA" id="ARBA00013017"/>
    </source>
</evidence>
<evidence type="ECO:0000256" key="6">
    <source>
        <dbReference type="ARBA" id="ARBA00023157"/>
    </source>
</evidence>
<dbReference type="InterPro" id="IPR000866">
    <property type="entry name" value="AhpC/TSA"/>
</dbReference>
<proteinExistence type="inferred from homology"/>
<dbReference type="GO" id="GO:0045454">
    <property type="term" value="P:cell redox homeostasis"/>
    <property type="evidence" value="ECO:0007669"/>
    <property type="project" value="TreeGrafter"/>
</dbReference>
<comment type="catalytic activity">
    <reaction evidence="11">
        <text>a hydroperoxide + [thioredoxin]-dithiol = an alcohol + [thioredoxin]-disulfide + H2O</text>
        <dbReference type="Rhea" id="RHEA:62620"/>
        <dbReference type="Rhea" id="RHEA-COMP:10698"/>
        <dbReference type="Rhea" id="RHEA-COMP:10700"/>
        <dbReference type="ChEBI" id="CHEBI:15377"/>
        <dbReference type="ChEBI" id="CHEBI:29950"/>
        <dbReference type="ChEBI" id="CHEBI:30879"/>
        <dbReference type="ChEBI" id="CHEBI:35924"/>
        <dbReference type="ChEBI" id="CHEBI:50058"/>
        <dbReference type="EC" id="1.11.1.24"/>
    </reaction>
</comment>
<dbReference type="CDD" id="cd03017">
    <property type="entry name" value="PRX_BCP"/>
    <property type="match status" value="1"/>
</dbReference>
<dbReference type="STRING" id="645517.A6F65_01823"/>
<evidence type="ECO:0000256" key="7">
    <source>
        <dbReference type="ARBA" id="ARBA00023284"/>
    </source>
</evidence>
<evidence type="ECO:0000256" key="11">
    <source>
        <dbReference type="ARBA" id="ARBA00049091"/>
    </source>
</evidence>
<feature type="signal peptide" evidence="12">
    <location>
        <begin position="1"/>
        <end position="24"/>
    </location>
</feature>
<organism evidence="14 15">
    <name type="scientific">Paraurantiacibacter namhicola</name>
    <dbReference type="NCBI Taxonomy" id="645517"/>
    <lineage>
        <taxon>Bacteria</taxon>
        <taxon>Pseudomonadati</taxon>
        <taxon>Pseudomonadota</taxon>
        <taxon>Alphaproteobacteria</taxon>
        <taxon>Sphingomonadales</taxon>
        <taxon>Erythrobacteraceae</taxon>
        <taxon>Paraurantiacibacter</taxon>
    </lineage>
</organism>
<evidence type="ECO:0000259" key="13">
    <source>
        <dbReference type="PROSITE" id="PS51352"/>
    </source>
</evidence>
<protein>
    <recommendedName>
        <fullName evidence="2">thioredoxin-dependent peroxiredoxin</fullName>
        <ecNumber evidence="2">1.11.1.24</ecNumber>
    </recommendedName>
    <alternativeName>
        <fullName evidence="8">Thioredoxin peroxidase</fullName>
    </alternativeName>
    <alternativeName>
        <fullName evidence="10">Thioredoxin-dependent peroxiredoxin Bcp</fullName>
    </alternativeName>
</protein>
<gene>
    <name evidence="14" type="primary">bcp_3</name>
    <name evidence="14" type="ORF">A6F65_01823</name>
</gene>
<dbReference type="PROSITE" id="PS51352">
    <property type="entry name" value="THIOREDOXIN_2"/>
    <property type="match status" value="1"/>
</dbReference>
<dbReference type="Pfam" id="PF00578">
    <property type="entry name" value="AhpC-TSA"/>
    <property type="match status" value="1"/>
</dbReference>
<comment type="similarity">
    <text evidence="9">Belongs to the peroxiredoxin family. BCP/PrxQ subfamily.</text>
</comment>
<evidence type="ECO:0000256" key="8">
    <source>
        <dbReference type="ARBA" id="ARBA00032824"/>
    </source>
</evidence>
<evidence type="ECO:0000256" key="10">
    <source>
        <dbReference type="ARBA" id="ARBA00042639"/>
    </source>
</evidence>
<evidence type="ECO:0000313" key="15">
    <source>
        <dbReference type="Proteomes" id="UP000092698"/>
    </source>
</evidence>
<dbReference type="RefSeq" id="WP_083989377.1">
    <property type="nucleotide sequence ID" value="NZ_CP016545.1"/>
</dbReference>
<dbReference type="GO" id="GO:0008379">
    <property type="term" value="F:thioredoxin peroxidase activity"/>
    <property type="evidence" value="ECO:0007669"/>
    <property type="project" value="TreeGrafter"/>
</dbReference>
<keyword evidence="5 14" id="KW-0560">Oxidoreductase</keyword>
<dbReference type="InterPro" id="IPR013766">
    <property type="entry name" value="Thioredoxin_domain"/>
</dbReference>
<dbReference type="EMBL" id="CP016545">
    <property type="protein sequence ID" value="ANU08118.1"/>
    <property type="molecule type" value="Genomic_DNA"/>
</dbReference>
<evidence type="ECO:0000256" key="9">
    <source>
        <dbReference type="ARBA" id="ARBA00038489"/>
    </source>
</evidence>
<dbReference type="GO" id="GO:0034599">
    <property type="term" value="P:cellular response to oxidative stress"/>
    <property type="evidence" value="ECO:0007669"/>
    <property type="project" value="TreeGrafter"/>
</dbReference>
<sequence>MRRTVKLITAALAAASLAAIPAHAALKRGQSAPLFTTSGAKAGKAESFNLRRALERGPVVLYFFPKAFTRGCTLESNAFAEAMDDFEAAGATVVGLSADDLPTLKRFSTEECRDEFAVARATPAIIKAYDVSLVMNGKQTGLSDRTSYVIAQDGTIAMVYTDGDWREHVSRSLAAVRKLKR</sequence>
<evidence type="ECO:0000256" key="5">
    <source>
        <dbReference type="ARBA" id="ARBA00023002"/>
    </source>
</evidence>
<keyword evidence="15" id="KW-1185">Reference proteome</keyword>
<dbReference type="PANTHER" id="PTHR42801">
    <property type="entry name" value="THIOREDOXIN-DEPENDENT PEROXIDE REDUCTASE"/>
    <property type="match status" value="1"/>
</dbReference>
<evidence type="ECO:0000256" key="1">
    <source>
        <dbReference type="ARBA" id="ARBA00003330"/>
    </source>
</evidence>
<evidence type="ECO:0000256" key="12">
    <source>
        <dbReference type="SAM" id="SignalP"/>
    </source>
</evidence>
<feature type="domain" description="Thioredoxin" evidence="13">
    <location>
        <begin position="26"/>
        <end position="178"/>
    </location>
</feature>
<evidence type="ECO:0000256" key="4">
    <source>
        <dbReference type="ARBA" id="ARBA00022862"/>
    </source>
</evidence>
<keyword evidence="6" id="KW-1015">Disulfide bond</keyword>
<evidence type="ECO:0000313" key="14">
    <source>
        <dbReference type="EMBL" id="ANU08118.1"/>
    </source>
</evidence>
<dbReference type="SUPFAM" id="SSF52833">
    <property type="entry name" value="Thioredoxin-like"/>
    <property type="match status" value="1"/>
</dbReference>
<dbReference type="GO" id="GO:0005737">
    <property type="term" value="C:cytoplasm"/>
    <property type="evidence" value="ECO:0007669"/>
    <property type="project" value="TreeGrafter"/>
</dbReference>
<dbReference type="InterPro" id="IPR036249">
    <property type="entry name" value="Thioredoxin-like_sf"/>
</dbReference>
<dbReference type="InterPro" id="IPR050924">
    <property type="entry name" value="Peroxiredoxin_BCP/PrxQ"/>
</dbReference>
<keyword evidence="7" id="KW-0676">Redox-active center</keyword>
<accession>A0A1C7D9J3</accession>
<reference evidence="14 15" key="1">
    <citation type="submission" date="2016-07" db="EMBL/GenBank/DDBJ databases">
        <title>Complete genome sequence of Altererythrobacter namhicola JCM 16345T, containing esterase-encoding genes.</title>
        <authorList>
            <person name="Cheng H."/>
            <person name="Wu Y.-H."/>
            <person name="Jian S.-L."/>
            <person name="Huo Y.-Y."/>
            <person name="Wang C.-S."/>
            <person name="Xu X.-W."/>
        </authorList>
    </citation>
    <scope>NUCLEOTIDE SEQUENCE [LARGE SCALE GENOMIC DNA]</scope>
    <source>
        <strain evidence="14 15">JCM 16345</strain>
    </source>
</reference>
<dbReference type="KEGG" id="anh:A6F65_01823"/>
<dbReference type="PATRIC" id="fig|645517.4.peg.1810"/>
<keyword evidence="12" id="KW-0732">Signal</keyword>
<dbReference type="AlphaFoldDB" id="A0A1C7D9J3"/>
<dbReference type="PANTHER" id="PTHR42801:SF4">
    <property type="entry name" value="AHPC_TSA FAMILY PROTEIN"/>
    <property type="match status" value="1"/>
</dbReference>
<keyword evidence="3 14" id="KW-0575">Peroxidase</keyword>
<name>A0A1C7D9J3_9SPHN</name>
<dbReference type="OrthoDB" id="5572803at2"/>
<dbReference type="Proteomes" id="UP000092698">
    <property type="component" value="Chromosome"/>
</dbReference>
<comment type="function">
    <text evidence="1">Thiol-specific peroxidase that catalyzes the reduction of hydrogen peroxide and organic hydroperoxides to water and alcohols, respectively. Plays a role in cell protection against oxidative stress by detoxifying peroxides and as sensor of hydrogen peroxide-mediated signaling events.</text>
</comment>
<keyword evidence="4" id="KW-0049">Antioxidant</keyword>
<dbReference type="Gene3D" id="3.40.30.10">
    <property type="entry name" value="Glutaredoxin"/>
    <property type="match status" value="1"/>
</dbReference>
<evidence type="ECO:0000256" key="3">
    <source>
        <dbReference type="ARBA" id="ARBA00022559"/>
    </source>
</evidence>